<reference evidence="2 3" key="1">
    <citation type="journal article" date="2019" name="Sci. Rep.">
        <title>Orb-weaving spider Araneus ventricosus genome elucidates the spidroin gene catalogue.</title>
        <authorList>
            <person name="Kono N."/>
            <person name="Nakamura H."/>
            <person name="Ohtoshi R."/>
            <person name="Moran D.A.P."/>
            <person name="Shinohara A."/>
            <person name="Yoshida Y."/>
            <person name="Fujiwara M."/>
            <person name="Mori M."/>
            <person name="Tomita M."/>
            <person name="Arakawa K."/>
        </authorList>
    </citation>
    <scope>NUCLEOTIDE SEQUENCE [LARGE SCALE GENOMIC DNA]</scope>
</reference>
<dbReference type="Proteomes" id="UP000499080">
    <property type="component" value="Unassembled WGS sequence"/>
</dbReference>
<evidence type="ECO:0000259" key="1">
    <source>
        <dbReference type="Pfam" id="PF16087"/>
    </source>
</evidence>
<dbReference type="OrthoDB" id="6460236at2759"/>
<protein>
    <recommendedName>
        <fullName evidence="1">DUF4817 domain-containing protein</fullName>
    </recommendedName>
</protein>
<dbReference type="AlphaFoldDB" id="A0A4Y2HJW9"/>
<keyword evidence="3" id="KW-1185">Reference proteome</keyword>
<evidence type="ECO:0000313" key="2">
    <source>
        <dbReference type="EMBL" id="GBM65645.1"/>
    </source>
</evidence>
<gene>
    <name evidence="2" type="ORF">AVEN_217638_1</name>
</gene>
<evidence type="ECO:0000313" key="3">
    <source>
        <dbReference type="Proteomes" id="UP000499080"/>
    </source>
</evidence>
<accession>A0A4Y2HJW9</accession>
<dbReference type="EMBL" id="BGPR01001987">
    <property type="protein sequence ID" value="GBM65645.1"/>
    <property type="molecule type" value="Genomic_DNA"/>
</dbReference>
<dbReference type="InterPro" id="IPR032135">
    <property type="entry name" value="DUF4817"/>
</dbReference>
<comment type="caution">
    <text evidence="2">The sequence shown here is derived from an EMBL/GenBank/DDBJ whole genome shotgun (WGS) entry which is preliminary data.</text>
</comment>
<proteinExistence type="predicted"/>
<feature type="domain" description="DUF4817" evidence="1">
    <location>
        <begin position="14"/>
        <end position="56"/>
    </location>
</feature>
<sequence>MATVQSKVRLTRLWFHESKTIMTVQRCFPLEYRNCQSPSKNSIERWYEQFKGTGNVHHEKGAGRPLVSDEVVERPEATPKIDQVAHAIEGVANLASFNDLKVDSDGVQELFDADIGELTTAELIKMHEQIATVEAFTSDPDPPENQVTIGSLTESICLLEKGLQVLETMDFNEEHIATTGKESKRIRLL</sequence>
<organism evidence="2 3">
    <name type="scientific">Araneus ventricosus</name>
    <name type="common">Orbweaver spider</name>
    <name type="synonym">Epeira ventricosa</name>
    <dbReference type="NCBI Taxonomy" id="182803"/>
    <lineage>
        <taxon>Eukaryota</taxon>
        <taxon>Metazoa</taxon>
        <taxon>Ecdysozoa</taxon>
        <taxon>Arthropoda</taxon>
        <taxon>Chelicerata</taxon>
        <taxon>Arachnida</taxon>
        <taxon>Araneae</taxon>
        <taxon>Araneomorphae</taxon>
        <taxon>Entelegynae</taxon>
        <taxon>Araneoidea</taxon>
        <taxon>Araneidae</taxon>
        <taxon>Araneus</taxon>
    </lineage>
</organism>
<dbReference type="Pfam" id="PF16087">
    <property type="entry name" value="DUF4817"/>
    <property type="match status" value="1"/>
</dbReference>
<name>A0A4Y2HJW9_ARAVE</name>